<feature type="transmembrane region" description="Helical" evidence="1">
    <location>
        <begin position="20"/>
        <end position="37"/>
    </location>
</feature>
<proteinExistence type="predicted"/>
<evidence type="ECO:0000256" key="1">
    <source>
        <dbReference type="SAM" id="Phobius"/>
    </source>
</evidence>
<dbReference type="STRING" id="519452.SAMN04488139_1250"/>
<keyword evidence="1" id="KW-0812">Transmembrane</keyword>
<dbReference type="Pfam" id="PF11893">
    <property type="entry name" value="DUF3413"/>
    <property type="match status" value="1"/>
</dbReference>
<dbReference type="AlphaFoldDB" id="A0A432XML9"/>
<name>A0A432XML9_9GAMM</name>
<comment type="caution">
    <text evidence="3">The sequence shown here is derived from an EMBL/GenBank/DDBJ whole genome shotgun (WGS) entry which is preliminary data.</text>
</comment>
<dbReference type="EMBL" id="PIPU01000001">
    <property type="protein sequence ID" value="RUO49931.1"/>
    <property type="molecule type" value="Genomic_DNA"/>
</dbReference>
<keyword evidence="1" id="KW-0472">Membrane</keyword>
<keyword evidence="4" id="KW-1185">Reference proteome</keyword>
<reference evidence="4" key="1">
    <citation type="journal article" date="2018" name="Front. Microbiol.">
        <title>Genome-Based Analysis Reveals the Taxonomy and Diversity of the Family Idiomarinaceae.</title>
        <authorList>
            <person name="Liu Y."/>
            <person name="Lai Q."/>
            <person name="Shao Z."/>
        </authorList>
    </citation>
    <scope>NUCLEOTIDE SEQUENCE [LARGE SCALE GENOMIC DNA]</scope>
    <source>
        <strain evidence="4">908033</strain>
    </source>
</reference>
<keyword evidence="1" id="KW-1133">Transmembrane helix</keyword>
<protein>
    <submittedName>
        <fullName evidence="3">DUF3413 domain-containing protein</fullName>
    </submittedName>
</protein>
<evidence type="ECO:0000313" key="3">
    <source>
        <dbReference type="EMBL" id="RUO49931.1"/>
    </source>
</evidence>
<feature type="transmembrane region" description="Helical" evidence="1">
    <location>
        <begin position="88"/>
        <end position="108"/>
    </location>
</feature>
<dbReference type="InterPro" id="IPR012159">
    <property type="entry name" value="YejM-like"/>
</dbReference>
<feature type="transmembrane region" description="Helical" evidence="1">
    <location>
        <begin position="171"/>
        <end position="193"/>
    </location>
</feature>
<dbReference type="RefSeq" id="WP_092838956.1">
    <property type="nucleotide sequence ID" value="NZ_FPCF01000001.1"/>
</dbReference>
<dbReference type="InterPro" id="IPR024588">
    <property type="entry name" value="YejM_N"/>
</dbReference>
<evidence type="ECO:0000313" key="4">
    <source>
        <dbReference type="Proteomes" id="UP000286985"/>
    </source>
</evidence>
<accession>A0A432XML9</accession>
<gene>
    <name evidence="3" type="ORF">CWE24_05545</name>
</gene>
<organism evidence="3 4">
    <name type="scientific">Pseudidiomarina donghaiensis</name>
    <dbReference type="NCBI Taxonomy" id="519452"/>
    <lineage>
        <taxon>Bacteria</taxon>
        <taxon>Pseudomonadati</taxon>
        <taxon>Pseudomonadota</taxon>
        <taxon>Gammaproteobacteria</taxon>
        <taxon>Alteromonadales</taxon>
        <taxon>Idiomarinaceae</taxon>
        <taxon>Pseudidiomarina</taxon>
    </lineage>
</organism>
<dbReference type="PIRSF" id="PIRSF004950">
    <property type="entry name" value="Mmb_sulf_HI0842"/>
    <property type="match status" value="1"/>
</dbReference>
<dbReference type="OrthoDB" id="236686at2"/>
<feature type="transmembrane region" description="Helical" evidence="1">
    <location>
        <begin position="128"/>
        <end position="151"/>
    </location>
</feature>
<evidence type="ECO:0000259" key="2">
    <source>
        <dbReference type="Pfam" id="PF11893"/>
    </source>
</evidence>
<sequence>MNKRKQRRDKIARLISWGHWFTFFNILLVLIIGTLYIEASEMPETALGVLYLIVNWLGHFAFLPFITFIILLFPFCLLIPYARILRGIATLVASFGLIALVADALFYRNYGYHLNTYSLSQLATDAESIFAGASFLILLGMLLIFVVLLVFELALANIAWKRLDKLREKHWGASFGAVFVLCFLSSHSIHVWADAVFYTPITKQDDMFPLSYPTTAKTLMSKHGLLVEQRTEATEQLIRRGTSIELRYPTRELQCARVPEAPNTLIVAVQSMDANAITELQAQVPGLVRYTSTVIGHPHTSSGLFELIYALPDLYETPINHANKLPVYLSTLLDYRVDVTINNLSKSLALPSALEEFSGFNLTSPNAIMGIAITDQINRDIKAVINNHLKDNAQVVVVGISPTVAAAQEPFAPQAMQVNLLHSPNLQLQPQPLVMLTDIMPTVLSGYMNCVDDAKAYAIGLNLIDEQQKLPLLTSFGQKLVVYDEDMTSIINSDASIRTFNNSDLKLLPGVSPATPVLVDGIRKLKRFSGDESARYSADDMSN</sequence>
<feature type="domain" description="Inner membrane protein YejM N-terminal" evidence="2">
    <location>
        <begin position="5"/>
        <end position="255"/>
    </location>
</feature>
<dbReference type="Proteomes" id="UP000286985">
    <property type="component" value="Unassembled WGS sequence"/>
</dbReference>
<feature type="transmembrane region" description="Helical" evidence="1">
    <location>
        <begin position="57"/>
        <end position="81"/>
    </location>
</feature>